<keyword evidence="2" id="KW-1185">Reference proteome</keyword>
<accession>A0A251T0D4</accession>
<protein>
    <submittedName>
        <fullName evidence="1">Putative isopropylmalate dehydrogenase-like domain-containing protein</fullName>
    </submittedName>
</protein>
<evidence type="ECO:0000313" key="2">
    <source>
        <dbReference type="Proteomes" id="UP000215914"/>
    </source>
</evidence>
<gene>
    <name evidence="1" type="ORF">HannXRQ_Chr12g0360381</name>
</gene>
<name>A0A251T0D4_HELAN</name>
<proteinExistence type="predicted"/>
<dbReference type="Proteomes" id="UP000215914">
    <property type="component" value="Chromosome 12"/>
</dbReference>
<dbReference type="InParanoid" id="A0A251T0D4"/>
<dbReference type="STRING" id="4232.A0A251T0D4"/>
<dbReference type="EMBL" id="CM007901">
    <property type="protein sequence ID" value="OTG04269.1"/>
    <property type="molecule type" value="Genomic_DNA"/>
</dbReference>
<dbReference type="AlphaFoldDB" id="A0A251T0D4"/>
<evidence type="ECO:0000313" key="1">
    <source>
        <dbReference type="EMBL" id="OTG04269.1"/>
    </source>
</evidence>
<reference evidence="2" key="1">
    <citation type="journal article" date="2017" name="Nature">
        <title>The sunflower genome provides insights into oil metabolism, flowering and Asterid evolution.</title>
        <authorList>
            <person name="Badouin H."/>
            <person name="Gouzy J."/>
            <person name="Grassa C.J."/>
            <person name="Murat F."/>
            <person name="Staton S.E."/>
            <person name="Cottret L."/>
            <person name="Lelandais-Briere C."/>
            <person name="Owens G.L."/>
            <person name="Carrere S."/>
            <person name="Mayjonade B."/>
            <person name="Legrand L."/>
            <person name="Gill N."/>
            <person name="Kane N.C."/>
            <person name="Bowers J.E."/>
            <person name="Hubner S."/>
            <person name="Bellec A."/>
            <person name="Berard A."/>
            <person name="Berges H."/>
            <person name="Blanchet N."/>
            <person name="Boniface M.C."/>
            <person name="Brunel D."/>
            <person name="Catrice O."/>
            <person name="Chaidir N."/>
            <person name="Claudel C."/>
            <person name="Donnadieu C."/>
            <person name="Faraut T."/>
            <person name="Fievet G."/>
            <person name="Helmstetter N."/>
            <person name="King M."/>
            <person name="Knapp S.J."/>
            <person name="Lai Z."/>
            <person name="Le Paslier M.C."/>
            <person name="Lippi Y."/>
            <person name="Lorenzon L."/>
            <person name="Mandel J.R."/>
            <person name="Marage G."/>
            <person name="Marchand G."/>
            <person name="Marquand E."/>
            <person name="Bret-Mestries E."/>
            <person name="Morien E."/>
            <person name="Nambeesan S."/>
            <person name="Nguyen T."/>
            <person name="Pegot-Espagnet P."/>
            <person name="Pouilly N."/>
            <person name="Raftis F."/>
            <person name="Sallet E."/>
            <person name="Schiex T."/>
            <person name="Thomas J."/>
            <person name="Vandecasteele C."/>
            <person name="Vares D."/>
            <person name="Vear F."/>
            <person name="Vautrin S."/>
            <person name="Crespi M."/>
            <person name="Mangin B."/>
            <person name="Burke J.M."/>
            <person name="Salse J."/>
            <person name="Munos S."/>
            <person name="Vincourt P."/>
            <person name="Rieseberg L.H."/>
            <person name="Langlade N.B."/>
        </authorList>
    </citation>
    <scope>NUCLEOTIDE SEQUENCE [LARGE SCALE GENOMIC DNA]</scope>
    <source>
        <strain evidence="2">cv. SF193</strain>
    </source>
</reference>
<sequence length="100" mass="10567">MFLVVSGGGDELKIQSSGEVRLVSDGSVTPNLYGNLMANIVAGIAGGTSVMPGGLLMHNSSKFWNEEGYFEESQIENLVLCVIGIILGNITKNSGISQKY</sequence>
<organism evidence="1 2">
    <name type="scientific">Helianthus annuus</name>
    <name type="common">Common sunflower</name>
    <dbReference type="NCBI Taxonomy" id="4232"/>
    <lineage>
        <taxon>Eukaryota</taxon>
        <taxon>Viridiplantae</taxon>
        <taxon>Streptophyta</taxon>
        <taxon>Embryophyta</taxon>
        <taxon>Tracheophyta</taxon>
        <taxon>Spermatophyta</taxon>
        <taxon>Magnoliopsida</taxon>
        <taxon>eudicotyledons</taxon>
        <taxon>Gunneridae</taxon>
        <taxon>Pentapetalae</taxon>
        <taxon>asterids</taxon>
        <taxon>campanulids</taxon>
        <taxon>Asterales</taxon>
        <taxon>Asteraceae</taxon>
        <taxon>Asteroideae</taxon>
        <taxon>Heliantheae alliance</taxon>
        <taxon>Heliantheae</taxon>
        <taxon>Helianthus</taxon>
    </lineage>
</organism>